<dbReference type="GO" id="GO:0016301">
    <property type="term" value="F:kinase activity"/>
    <property type="evidence" value="ECO:0007669"/>
    <property type="project" value="UniProtKB-KW"/>
</dbReference>
<dbReference type="CDD" id="cd01166">
    <property type="entry name" value="KdgK"/>
    <property type="match status" value="1"/>
</dbReference>
<dbReference type="Proteomes" id="UP000321361">
    <property type="component" value="Unassembled WGS sequence"/>
</dbReference>
<reference evidence="5 6" key="1">
    <citation type="submission" date="2019-07" db="EMBL/GenBank/DDBJ databases">
        <title>Whole genome shotgun sequence of Enterococcus thailandicus NBRC 101867.</title>
        <authorList>
            <person name="Hosoyama A."/>
            <person name="Uohara A."/>
            <person name="Ohji S."/>
            <person name="Ichikawa N."/>
        </authorList>
    </citation>
    <scope>NUCLEOTIDE SEQUENCE [LARGE SCALE GENOMIC DNA]</scope>
    <source>
        <strain evidence="5 6">NBRC 101867</strain>
    </source>
</reference>
<sequence length="336" mass="37114">MMGKVVTLGEIMLRLSTTQGTRIIKSEQFRADYGGGEANVAISLANYGHETIFASKVPTHALGDAVQKHLQSYGVSTNYLLRGGKRLGTYYMEAGVGERAASVIYDRAGSSFATMTEIEWSLENLFEGVDIFHVSGITPALSSEWQQMTKKLMEAAKESGCLISFDINYRGKLWTQAEASRVIKQLLPLVDICSAGEMDALYLLGVDKAPEEETESLIYYYQKMQEKFPMIKAFYSTKRKVYSASANQLVGTLWMDETYFESQVHEIEPIVDRVGGGDAFAGGILHGMLTDMPPQEIINFATAASALKHTVHGDCNQFSQEEVTQFLTCGSGKIIR</sequence>
<evidence type="ECO:0000313" key="5">
    <source>
        <dbReference type="EMBL" id="GEK36999.1"/>
    </source>
</evidence>
<dbReference type="PANTHER" id="PTHR43320:SF2">
    <property type="entry name" value="2-DEHYDRO-3-DEOXYGLUCONOKINASE_2-DEHYDRO-3-DEOXYGALACTONOKINASE"/>
    <property type="match status" value="1"/>
</dbReference>
<name>A0A510WCU2_ENTTH</name>
<evidence type="ECO:0000256" key="3">
    <source>
        <dbReference type="ARBA" id="ARBA00022777"/>
    </source>
</evidence>
<accession>A0A510WCU2</accession>
<gene>
    <name evidence="5" type="primary">kdgK</name>
    <name evidence="5" type="ORF">ETH01_12860</name>
</gene>
<evidence type="ECO:0000313" key="6">
    <source>
        <dbReference type="Proteomes" id="UP000321361"/>
    </source>
</evidence>
<dbReference type="InterPro" id="IPR029056">
    <property type="entry name" value="Ribokinase-like"/>
</dbReference>
<dbReference type="Gene3D" id="3.40.1190.20">
    <property type="match status" value="1"/>
</dbReference>
<keyword evidence="3 5" id="KW-0418">Kinase</keyword>
<dbReference type="SUPFAM" id="SSF53613">
    <property type="entry name" value="Ribokinase-like"/>
    <property type="match status" value="1"/>
</dbReference>
<dbReference type="AlphaFoldDB" id="A0A510WCU2"/>
<keyword evidence="2" id="KW-0808">Transferase</keyword>
<comment type="caution">
    <text evidence="5">The sequence shown here is derived from an EMBL/GenBank/DDBJ whole genome shotgun (WGS) entry which is preliminary data.</text>
</comment>
<comment type="similarity">
    <text evidence="1">Belongs to the carbohydrate kinase PfkB family.</text>
</comment>
<organism evidence="5 6">
    <name type="scientific">Enterococcus thailandicus</name>
    <dbReference type="NCBI Taxonomy" id="417368"/>
    <lineage>
        <taxon>Bacteria</taxon>
        <taxon>Bacillati</taxon>
        <taxon>Bacillota</taxon>
        <taxon>Bacilli</taxon>
        <taxon>Lactobacillales</taxon>
        <taxon>Enterococcaceae</taxon>
        <taxon>Enterococcus</taxon>
    </lineage>
</organism>
<evidence type="ECO:0000256" key="1">
    <source>
        <dbReference type="ARBA" id="ARBA00010688"/>
    </source>
</evidence>
<dbReference type="EMBL" id="BJUG01000006">
    <property type="protein sequence ID" value="GEK36999.1"/>
    <property type="molecule type" value="Genomic_DNA"/>
</dbReference>
<feature type="domain" description="Carbohydrate kinase PfkB" evidence="4">
    <location>
        <begin position="2"/>
        <end position="316"/>
    </location>
</feature>
<dbReference type="Pfam" id="PF00294">
    <property type="entry name" value="PfkB"/>
    <property type="match status" value="1"/>
</dbReference>
<evidence type="ECO:0000259" key="4">
    <source>
        <dbReference type="Pfam" id="PF00294"/>
    </source>
</evidence>
<proteinExistence type="inferred from homology"/>
<dbReference type="PANTHER" id="PTHR43320">
    <property type="entry name" value="SUGAR KINASE"/>
    <property type="match status" value="1"/>
</dbReference>
<dbReference type="InterPro" id="IPR011611">
    <property type="entry name" value="PfkB_dom"/>
</dbReference>
<dbReference type="InterPro" id="IPR052700">
    <property type="entry name" value="Carb_kinase_PfkB-like"/>
</dbReference>
<evidence type="ECO:0000256" key="2">
    <source>
        <dbReference type="ARBA" id="ARBA00022679"/>
    </source>
</evidence>
<protein>
    <submittedName>
        <fullName evidence="5">2-dehydro-3-deoxygluconokinase</fullName>
    </submittedName>
</protein>